<dbReference type="Gene3D" id="1.10.630.10">
    <property type="entry name" value="Cytochrome P450"/>
    <property type="match status" value="1"/>
</dbReference>
<dbReference type="GO" id="GO:0004497">
    <property type="term" value="F:monooxygenase activity"/>
    <property type="evidence" value="ECO:0007669"/>
    <property type="project" value="UniProtKB-KW"/>
</dbReference>
<reference evidence="16 17" key="1">
    <citation type="journal article" date="2016" name="Genome Biol. Evol.">
        <title>Gene Family Evolution Reflects Adaptation to Soil Environmental Stressors in the Genome of the Collembolan Orchesella cincta.</title>
        <authorList>
            <person name="Faddeeva-Vakhrusheva A."/>
            <person name="Derks M.F."/>
            <person name="Anvar S.Y."/>
            <person name="Agamennone V."/>
            <person name="Suring W."/>
            <person name="Smit S."/>
            <person name="van Straalen N.M."/>
            <person name="Roelofs D."/>
        </authorList>
    </citation>
    <scope>NUCLEOTIDE SEQUENCE [LARGE SCALE GENOMIC DNA]</scope>
    <source>
        <tissue evidence="16">Mixed pool</tissue>
    </source>
</reference>
<protein>
    <submittedName>
        <fullName evidence="16">Cytochrome P450 4X1</fullName>
    </submittedName>
</protein>
<evidence type="ECO:0000256" key="2">
    <source>
        <dbReference type="ARBA" id="ARBA00003690"/>
    </source>
</evidence>
<dbReference type="OMA" id="ENFWENP"/>
<evidence type="ECO:0000256" key="6">
    <source>
        <dbReference type="ARBA" id="ARBA00022617"/>
    </source>
</evidence>
<comment type="cofactor">
    <cofactor evidence="1 14">
        <name>heme</name>
        <dbReference type="ChEBI" id="CHEBI:30413"/>
    </cofactor>
</comment>
<organism evidence="16 17">
    <name type="scientific">Orchesella cincta</name>
    <name type="common">Springtail</name>
    <name type="synonym">Podura cincta</name>
    <dbReference type="NCBI Taxonomy" id="48709"/>
    <lineage>
        <taxon>Eukaryota</taxon>
        <taxon>Metazoa</taxon>
        <taxon>Ecdysozoa</taxon>
        <taxon>Arthropoda</taxon>
        <taxon>Hexapoda</taxon>
        <taxon>Collembola</taxon>
        <taxon>Entomobryomorpha</taxon>
        <taxon>Entomobryoidea</taxon>
        <taxon>Orchesellidae</taxon>
        <taxon>Orchesellinae</taxon>
        <taxon>Orchesella</taxon>
    </lineage>
</organism>
<keyword evidence="7 14" id="KW-0479">Metal-binding</keyword>
<dbReference type="InterPro" id="IPR050476">
    <property type="entry name" value="Insect_CytP450_Detox"/>
</dbReference>
<evidence type="ECO:0000256" key="14">
    <source>
        <dbReference type="PIRSR" id="PIRSR602403-1"/>
    </source>
</evidence>
<keyword evidence="17" id="KW-1185">Reference proteome</keyword>
<dbReference type="PROSITE" id="PS00086">
    <property type="entry name" value="CYTOCHROME_P450"/>
    <property type="match status" value="1"/>
</dbReference>
<dbReference type="EMBL" id="LJIJ01000042">
    <property type="protein sequence ID" value="ODN04494.1"/>
    <property type="molecule type" value="Genomic_DNA"/>
</dbReference>
<keyword evidence="12 15" id="KW-0503">Monooxygenase</keyword>
<evidence type="ECO:0000256" key="1">
    <source>
        <dbReference type="ARBA" id="ARBA00001971"/>
    </source>
</evidence>
<dbReference type="OrthoDB" id="1470350at2759"/>
<evidence type="ECO:0000256" key="13">
    <source>
        <dbReference type="ARBA" id="ARBA00023136"/>
    </source>
</evidence>
<keyword evidence="10 15" id="KW-0560">Oxidoreductase</keyword>
<evidence type="ECO:0000256" key="15">
    <source>
        <dbReference type="RuleBase" id="RU000461"/>
    </source>
</evidence>
<evidence type="ECO:0000256" key="8">
    <source>
        <dbReference type="ARBA" id="ARBA00022824"/>
    </source>
</evidence>
<keyword evidence="13" id="KW-0472">Membrane</keyword>
<dbReference type="SUPFAM" id="SSF48264">
    <property type="entry name" value="Cytochrome P450"/>
    <property type="match status" value="1"/>
</dbReference>
<keyword evidence="8" id="KW-0256">Endoplasmic reticulum</keyword>
<sequence>MEALSEMKHWNDVCLKLLRMIPVIGSVTRKLESPLKIPGDENLEIPAGINVNVPMGLHHRLAEYFPNPEKFDPDRFLTENSARRQPNTFIPFSTGPRNCIGLKFAILEAKTVVAYILREFEVIQVIVLRMLL</sequence>
<feature type="binding site" description="axial binding residue" evidence="14">
    <location>
        <position position="99"/>
    </location>
    <ligand>
        <name>heme</name>
        <dbReference type="ChEBI" id="CHEBI:30413"/>
    </ligand>
    <ligandPart>
        <name>Fe</name>
        <dbReference type="ChEBI" id="CHEBI:18248"/>
    </ligandPart>
</feature>
<proteinExistence type="inferred from homology"/>
<dbReference type="InterPro" id="IPR001128">
    <property type="entry name" value="Cyt_P450"/>
</dbReference>
<evidence type="ECO:0000256" key="3">
    <source>
        <dbReference type="ARBA" id="ARBA00004174"/>
    </source>
</evidence>
<evidence type="ECO:0000313" key="17">
    <source>
        <dbReference type="Proteomes" id="UP000094527"/>
    </source>
</evidence>
<name>A0A1D2NGU9_ORCCI</name>
<dbReference type="GO" id="GO:0020037">
    <property type="term" value="F:heme binding"/>
    <property type="evidence" value="ECO:0007669"/>
    <property type="project" value="InterPro"/>
</dbReference>
<evidence type="ECO:0000256" key="12">
    <source>
        <dbReference type="ARBA" id="ARBA00023033"/>
    </source>
</evidence>
<dbReference type="InterPro" id="IPR017972">
    <property type="entry name" value="Cyt_P450_CS"/>
</dbReference>
<keyword evidence="11 14" id="KW-0408">Iron</keyword>
<dbReference type="InterPro" id="IPR002403">
    <property type="entry name" value="Cyt_P450_E_grp-IV"/>
</dbReference>
<dbReference type="STRING" id="48709.A0A1D2NGU9"/>
<comment type="subcellular location">
    <subcellularLocation>
        <location evidence="4">Endoplasmic reticulum membrane</location>
        <topology evidence="4">Peripheral membrane protein</topology>
    </subcellularLocation>
    <subcellularLocation>
        <location evidence="3">Microsome membrane</location>
        <topology evidence="3">Peripheral membrane protein</topology>
    </subcellularLocation>
</comment>
<comment type="similarity">
    <text evidence="5 15">Belongs to the cytochrome P450 family.</text>
</comment>
<dbReference type="GO" id="GO:0016705">
    <property type="term" value="F:oxidoreductase activity, acting on paired donors, with incorporation or reduction of molecular oxygen"/>
    <property type="evidence" value="ECO:0007669"/>
    <property type="project" value="InterPro"/>
</dbReference>
<dbReference type="PRINTS" id="PR00465">
    <property type="entry name" value="EP450IV"/>
</dbReference>
<evidence type="ECO:0000256" key="5">
    <source>
        <dbReference type="ARBA" id="ARBA00010617"/>
    </source>
</evidence>
<dbReference type="AlphaFoldDB" id="A0A1D2NGU9"/>
<keyword evidence="9" id="KW-0492">Microsome</keyword>
<dbReference type="InterPro" id="IPR036396">
    <property type="entry name" value="Cyt_P450_sf"/>
</dbReference>
<dbReference type="GO" id="GO:0005506">
    <property type="term" value="F:iron ion binding"/>
    <property type="evidence" value="ECO:0007669"/>
    <property type="project" value="InterPro"/>
</dbReference>
<evidence type="ECO:0000256" key="9">
    <source>
        <dbReference type="ARBA" id="ARBA00022848"/>
    </source>
</evidence>
<dbReference type="GO" id="GO:0005789">
    <property type="term" value="C:endoplasmic reticulum membrane"/>
    <property type="evidence" value="ECO:0007669"/>
    <property type="project" value="UniProtKB-SubCell"/>
</dbReference>
<evidence type="ECO:0000313" key="16">
    <source>
        <dbReference type="EMBL" id="ODN04494.1"/>
    </source>
</evidence>
<evidence type="ECO:0000256" key="11">
    <source>
        <dbReference type="ARBA" id="ARBA00023004"/>
    </source>
</evidence>
<gene>
    <name evidence="16" type="ORF">Ocin01_02168</name>
</gene>
<dbReference type="PANTHER" id="PTHR24292:SF54">
    <property type="entry name" value="CYP9F3-RELATED"/>
    <property type="match status" value="1"/>
</dbReference>
<comment type="function">
    <text evidence="2">May be involved in the metabolism of insect hormones and in the breakdown of synthetic insecticides.</text>
</comment>
<dbReference type="PANTHER" id="PTHR24292">
    <property type="entry name" value="CYTOCHROME P450"/>
    <property type="match status" value="1"/>
</dbReference>
<evidence type="ECO:0000256" key="4">
    <source>
        <dbReference type="ARBA" id="ARBA00004406"/>
    </source>
</evidence>
<accession>A0A1D2NGU9</accession>
<dbReference type="Pfam" id="PF00067">
    <property type="entry name" value="p450"/>
    <property type="match status" value="1"/>
</dbReference>
<evidence type="ECO:0000256" key="10">
    <source>
        <dbReference type="ARBA" id="ARBA00023002"/>
    </source>
</evidence>
<evidence type="ECO:0000256" key="7">
    <source>
        <dbReference type="ARBA" id="ARBA00022723"/>
    </source>
</evidence>
<dbReference type="Proteomes" id="UP000094527">
    <property type="component" value="Unassembled WGS sequence"/>
</dbReference>
<keyword evidence="6 14" id="KW-0349">Heme</keyword>
<comment type="caution">
    <text evidence="16">The sequence shown here is derived from an EMBL/GenBank/DDBJ whole genome shotgun (WGS) entry which is preliminary data.</text>
</comment>